<evidence type="ECO:0000256" key="1">
    <source>
        <dbReference type="SAM" id="SignalP"/>
    </source>
</evidence>
<proteinExistence type="predicted"/>
<dbReference type="Proteomes" id="UP001145087">
    <property type="component" value="Unassembled WGS sequence"/>
</dbReference>
<feature type="signal peptide" evidence="1">
    <location>
        <begin position="1"/>
        <end position="20"/>
    </location>
</feature>
<feature type="chain" id="PRO_5040720674" description="Lipoprotein" evidence="1">
    <location>
        <begin position="21"/>
        <end position="190"/>
    </location>
</feature>
<evidence type="ECO:0008006" key="4">
    <source>
        <dbReference type="Google" id="ProtNLM"/>
    </source>
</evidence>
<protein>
    <recommendedName>
        <fullName evidence="4">Lipoprotein</fullName>
    </recommendedName>
</protein>
<comment type="caution">
    <text evidence="2">The sequence shown here is derived from an EMBL/GenBank/DDBJ whole genome shotgun (WGS) entry which is preliminary data.</text>
</comment>
<reference evidence="2" key="1">
    <citation type="submission" date="2022-11" db="EMBL/GenBank/DDBJ databases">
        <title>Marilongibacter aestuarii gen. nov., sp. nov., isolated from tidal flat sediment.</title>
        <authorList>
            <person name="Jiayan W."/>
        </authorList>
    </citation>
    <scope>NUCLEOTIDE SEQUENCE</scope>
    <source>
        <strain evidence="2">Z1-6</strain>
    </source>
</reference>
<organism evidence="2 3">
    <name type="scientific">Draconibacterium aestuarii</name>
    <dbReference type="NCBI Taxonomy" id="2998507"/>
    <lineage>
        <taxon>Bacteria</taxon>
        <taxon>Pseudomonadati</taxon>
        <taxon>Bacteroidota</taxon>
        <taxon>Bacteroidia</taxon>
        <taxon>Marinilabiliales</taxon>
        <taxon>Prolixibacteraceae</taxon>
        <taxon>Draconibacterium</taxon>
    </lineage>
</organism>
<keyword evidence="1" id="KW-0732">Signal</keyword>
<name>A0A9X3J5D1_9BACT</name>
<evidence type="ECO:0000313" key="2">
    <source>
        <dbReference type="EMBL" id="MCY1721439.1"/>
    </source>
</evidence>
<dbReference type="RefSeq" id="WP_343333768.1">
    <property type="nucleotide sequence ID" value="NZ_JAPOHD010000027.1"/>
</dbReference>
<keyword evidence="3" id="KW-1185">Reference proteome</keyword>
<gene>
    <name evidence="2" type="ORF">OU798_13870</name>
</gene>
<dbReference type="AlphaFoldDB" id="A0A9X3J5D1"/>
<sequence>MKLRKLFWMAIVLLPLLACNDPDTIAETETKLQFIIPLNSVQSQTKATAETYSFSGFTTFCLANKDNARNCPDNILRVMPGSGSVLTFLNVSGDISELKMEWGFASGGSGSYSMQGEIDLMLPEELPDNGSVSVNLDEVLAPLISQIDSNPKSYIKLLIKGNTDFEFTSIAQMEIPIIVEHEVLPVRFTL</sequence>
<accession>A0A9X3J5D1</accession>
<evidence type="ECO:0000313" key="3">
    <source>
        <dbReference type="Proteomes" id="UP001145087"/>
    </source>
</evidence>
<dbReference type="EMBL" id="JAPOHD010000027">
    <property type="protein sequence ID" value="MCY1721439.1"/>
    <property type="molecule type" value="Genomic_DNA"/>
</dbReference>